<proteinExistence type="predicted"/>
<evidence type="ECO:0000313" key="1">
    <source>
        <dbReference type="EMBL" id="KAL0373703.1"/>
    </source>
</evidence>
<dbReference type="AlphaFoldDB" id="A0AAW2R1N9"/>
<reference evidence="1" key="2">
    <citation type="journal article" date="2024" name="Plant">
        <title>Genomic evolution and insights into agronomic trait innovations of Sesamum species.</title>
        <authorList>
            <person name="Miao H."/>
            <person name="Wang L."/>
            <person name="Qu L."/>
            <person name="Liu H."/>
            <person name="Sun Y."/>
            <person name="Le M."/>
            <person name="Wang Q."/>
            <person name="Wei S."/>
            <person name="Zheng Y."/>
            <person name="Lin W."/>
            <person name="Duan Y."/>
            <person name="Cao H."/>
            <person name="Xiong S."/>
            <person name="Wang X."/>
            <person name="Wei L."/>
            <person name="Li C."/>
            <person name="Ma Q."/>
            <person name="Ju M."/>
            <person name="Zhao R."/>
            <person name="Li G."/>
            <person name="Mu C."/>
            <person name="Tian Q."/>
            <person name="Mei H."/>
            <person name="Zhang T."/>
            <person name="Gao T."/>
            <person name="Zhang H."/>
        </authorList>
    </citation>
    <scope>NUCLEOTIDE SEQUENCE</scope>
    <source>
        <strain evidence="1">G02</strain>
    </source>
</reference>
<comment type="caution">
    <text evidence="1">The sequence shown here is derived from an EMBL/GenBank/DDBJ whole genome shotgun (WGS) entry which is preliminary data.</text>
</comment>
<organism evidence="1">
    <name type="scientific">Sesamum radiatum</name>
    <name type="common">Black benniseed</name>
    <dbReference type="NCBI Taxonomy" id="300843"/>
    <lineage>
        <taxon>Eukaryota</taxon>
        <taxon>Viridiplantae</taxon>
        <taxon>Streptophyta</taxon>
        <taxon>Embryophyta</taxon>
        <taxon>Tracheophyta</taxon>
        <taxon>Spermatophyta</taxon>
        <taxon>Magnoliopsida</taxon>
        <taxon>eudicotyledons</taxon>
        <taxon>Gunneridae</taxon>
        <taxon>Pentapetalae</taxon>
        <taxon>asterids</taxon>
        <taxon>lamiids</taxon>
        <taxon>Lamiales</taxon>
        <taxon>Pedaliaceae</taxon>
        <taxon>Sesamum</taxon>
    </lineage>
</organism>
<accession>A0AAW2R1N9</accession>
<name>A0AAW2R1N9_SESRA</name>
<protein>
    <submittedName>
        <fullName evidence="1">Uncharacterized protein</fullName>
    </submittedName>
</protein>
<sequence length="201" mass="23098">MSSEFLSSIMARGLHNGGLANSLVGEPAVSWDDLLARAEKFILIEESRRIKSIHQKPGHRENLEKVLIKRRREEDYKRKPDYYNPLKVTRAEALVVAEKSGIIKWPPKMRENEERQKSRKYCSFHQDRGHETEECVHLRKELERLIELGQLPEELYHSVKASRKHDPVERGLAVSPPGNWSGNRVIHLIEGAGYGGNSRTS</sequence>
<dbReference type="EMBL" id="JACGWJ010000014">
    <property type="protein sequence ID" value="KAL0373703.1"/>
    <property type="molecule type" value="Genomic_DNA"/>
</dbReference>
<reference evidence="1" key="1">
    <citation type="submission" date="2020-06" db="EMBL/GenBank/DDBJ databases">
        <authorList>
            <person name="Li T."/>
            <person name="Hu X."/>
            <person name="Zhang T."/>
            <person name="Song X."/>
            <person name="Zhang H."/>
            <person name="Dai N."/>
            <person name="Sheng W."/>
            <person name="Hou X."/>
            <person name="Wei L."/>
        </authorList>
    </citation>
    <scope>NUCLEOTIDE SEQUENCE</scope>
    <source>
        <strain evidence="1">G02</strain>
        <tissue evidence="1">Leaf</tissue>
    </source>
</reference>
<gene>
    <name evidence="1" type="ORF">Sradi_3286000</name>
</gene>